<evidence type="ECO:0000256" key="9">
    <source>
        <dbReference type="ARBA" id="ARBA00023065"/>
    </source>
</evidence>
<dbReference type="FunFam" id="3.40.50.300:FF:000969">
    <property type="entry name" value="Ferrous iron transporter B"/>
    <property type="match status" value="1"/>
</dbReference>
<dbReference type="Pfam" id="PF07664">
    <property type="entry name" value="FeoB_C"/>
    <property type="match status" value="1"/>
</dbReference>
<keyword evidence="4" id="KW-0410">Iron transport</keyword>
<feature type="binding site" evidence="14">
    <location>
        <begin position="34"/>
        <end position="38"/>
    </location>
    <ligand>
        <name>GTP</name>
        <dbReference type="ChEBI" id="CHEBI:37565"/>
        <label>1</label>
    </ligand>
</feature>
<keyword evidence="8" id="KW-0408">Iron</keyword>
<feature type="binding site" evidence="15">
    <location>
        <position position="20"/>
    </location>
    <ligand>
        <name>Mg(2+)</name>
        <dbReference type="ChEBI" id="CHEBI:18420"/>
        <label>2</label>
    </ligand>
</feature>
<feature type="binding site" evidence="14">
    <location>
        <begin position="144"/>
        <end position="146"/>
    </location>
    <ligand>
        <name>GTP</name>
        <dbReference type="ChEBI" id="CHEBI:37565"/>
        <label>1</label>
    </ligand>
</feature>
<dbReference type="GO" id="GO:0015093">
    <property type="term" value="F:ferrous iron transmembrane transporter activity"/>
    <property type="evidence" value="ECO:0007669"/>
    <property type="project" value="UniProtKB-UniRule"/>
</dbReference>
<protein>
    <recommendedName>
        <fullName evidence="12 13">Ferrous iron transport protein B</fullName>
    </recommendedName>
</protein>
<sequence>MTIRVALIGNPNVGKTLIFNNLTGGRAHVGNWPGKTVEKKEGKCLHKGVEMQIIDLPGTYSLTANSIEELIARNFIVEEKPDVVIDIVDASNLERNLYLTLQLLELEANVVIALNKYDVAKDLGYEIDVKELSKLLGVPVVPTVATTREGMDELKDAVVEAAKMKEEKEFGISYGKKFDELISRLARILQKDMELSSKYPVKWLAIKILEVDEEVLKLVDKSPCKNEIIELFGGRSLSEKIKEILGEDAEVAFAERRYAFIGEILSKSLKGARQLTLSDLLDKALLNKYLSIPIFLALWWALFRFTFDVSAPFSDLIEILFSKLGELLKAYVDNPQLASFLADGVFGGLGGVLVFVPPIFFLFLGLAILEDSGYLARAAFVVDRIMYKLGLHGRSFIPMLIGFGCNVPAVMATRTIDKEEDRILTILVNPLMSCSARLPVYVLIGSAVLGSYAAAGVYSMYMLGILLAVLMALLFRRVIPYFKGKPSPFILELPMYAKPTLRNTIIHMWERGVYFIRKAGTIIFFGIIVVWFLSNYPWEATHCGNEFLLENSYLAMLGKGLEPIFHPLGFNWMAATALLFGFIAKEIVVGTFTTIFGLEAGEPGQVASTLRESGIFTPLTGLAFMAFTLIYIPCIATIAAIHKETASWKWTIFTVVYGIILAYTVAFAIIRVGGLLGYA</sequence>
<keyword evidence="15" id="KW-0479">Metal-binding</keyword>
<evidence type="ECO:0000313" key="19">
    <source>
        <dbReference type="Proteomes" id="UP000244066"/>
    </source>
</evidence>
<dbReference type="InterPro" id="IPR030389">
    <property type="entry name" value="G_FEOB_dom"/>
</dbReference>
<evidence type="ECO:0000256" key="6">
    <source>
        <dbReference type="ARBA" id="ARBA00022741"/>
    </source>
</evidence>
<feature type="transmembrane region" description="Helical" evidence="16">
    <location>
        <begin position="515"/>
        <end position="533"/>
    </location>
</feature>
<evidence type="ECO:0000256" key="7">
    <source>
        <dbReference type="ARBA" id="ARBA00022989"/>
    </source>
</evidence>
<comment type="subcellular location">
    <subcellularLocation>
        <location evidence="1">Cell membrane</location>
        <topology evidence="1">Multi-pass membrane protein</topology>
    </subcellularLocation>
</comment>
<dbReference type="NCBIfam" id="TIGR00231">
    <property type="entry name" value="small_GTP"/>
    <property type="match status" value="1"/>
</dbReference>
<dbReference type="Gene3D" id="1.10.287.1770">
    <property type="match status" value="1"/>
</dbReference>
<dbReference type="GO" id="GO:0005886">
    <property type="term" value="C:plasma membrane"/>
    <property type="evidence" value="ECO:0007669"/>
    <property type="project" value="UniProtKB-SubCell"/>
</dbReference>
<dbReference type="PANTHER" id="PTHR43185:SF1">
    <property type="entry name" value="FE(2+) TRANSPORTER FEOB"/>
    <property type="match status" value="1"/>
</dbReference>
<keyword evidence="10 14" id="KW-0342">GTP-binding</keyword>
<keyword evidence="9" id="KW-0406">Ion transport</keyword>
<feature type="transmembrane region" description="Helical" evidence="16">
    <location>
        <begin position="461"/>
        <end position="479"/>
    </location>
</feature>
<feature type="transmembrane region" description="Helical" evidence="16">
    <location>
        <begin position="619"/>
        <end position="642"/>
    </location>
</feature>
<keyword evidence="6 14" id="KW-0547">Nucleotide-binding</keyword>
<dbReference type="Proteomes" id="UP000244066">
    <property type="component" value="Unassembled WGS sequence"/>
</dbReference>
<evidence type="ECO:0000256" key="3">
    <source>
        <dbReference type="ARBA" id="ARBA00022475"/>
    </source>
</evidence>
<feature type="domain" description="FeoB-type G" evidence="17">
    <location>
        <begin position="2"/>
        <end position="164"/>
    </location>
</feature>
<evidence type="ECO:0000256" key="13">
    <source>
        <dbReference type="NCBIfam" id="TIGR00437"/>
    </source>
</evidence>
<dbReference type="InterPro" id="IPR050860">
    <property type="entry name" value="FeoB_GTPase"/>
</dbReference>
<evidence type="ECO:0000256" key="15">
    <source>
        <dbReference type="PIRSR" id="PIRSR603373-2"/>
    </source>
</evidence>
<keyword evidence="11 16" id="KW-0472">Membrane</keyword>
<evidence type="ECO:0000256" key="11">
    <source>
        <dbReference type="ARBA" id="ARBA00023136"/>
    </source>
</evidence>
<feature type="binding site" evidence="15">
    <location>
        <position position="23"/>
    </location>
    <ligand>
        <name>Mg(2+)</name>
        <dbReference type="ChEBI" id="CHEBI:18420"/>
        <label>2</label>
    </ligand>
</feature>
<dbReference type="PANTHER" id="PTHR43185">
    <property type="entry name" value="FERROUS IRON TRANSPORT PROTEIN B"/>
    <property type="match status" value="1"/>
</dbReference>
<feature type="binding site" evidence="14">
    <location>
        <begin position="115"/>
        <end position="118"/>
    </location>
    <ligand>
        <name>GTP</name>
        <dbReference type="ChEBI" id="CHEBI:37565"/>
        <label>1</label>
    </ligand>
</feature>
<keyword evidence="2" id="KW-0813">Transport</keyword>
<dbReference type="Pfam" id="PF02421">
    <property type="entry name" value="FeoB_N"/>
    <property type="match status" value="1"/>
</dbReference>
<dbReference type="SUPFAM" id="SSF52540">
    <property type="entry name" value="P-loop containing nucleoside triphosphate hydrolases"/>
    <property type="match status" value="1"/>
</dbReference>
<feature type="binding site" evidence="15">
    <location>
        <position position="24"/>
    </location>
    <ligand>
        <name>Mg(2+)</name>
        <dbReference type="ChEBI" id="CHEBI:18420"/>
        <label>2</label>
    </ligand>
</feature>
<dbReference type="GO" id="GO:0005525">
    <property type="term" value="F:GTP binding"/>
    <property type="evidence" value="ECO:0007669"/>
    <property type="project" value="UniProtKB-KW"/>
</dbReference>
<proteinExistence type="predicted"/>
<evidence type="ECO:0000256" key="1">
    <source>
        <dbReference type="ARBA" id="ARBA00004651"/>
    </source>
</evidence>
<dbReference type="InterPro" id="IPR003373">
    <property type="entry name" value="Fe2_transport_prot-B"/>
</dbReference>
<dbReference type="InterPro" id="IPR005225">
    <property type="entry name" value="Small_GTP-bd"/>
</dbReference>
<evidence type="ECO:0000256" key="8">
    <source>
        <dbReference type="ARBA" id="ARBA00023004"/>
    </source>
</evidence>
<dbReference type="InterPro" id="IPR027417">
    <property type="entry name" value="P-loop_NTPase"/>
</dbReference>
<evidence type="ECO:0000256" key="4">
    <source>
        <dbReference type="ARBA" id="ARBA00022496"/>
    </source>
</evidence>
<keyword evidence="3" id="KW-1003">Cell membrane</keyword>
<accession>A0A2R7Y198</accession>
<gene>
    <name evidence="18" type="ORF">B9J98_06850</name>
</gene>
<feature type="transmembrane region" description="Helical" evidence="16">
    <location>
        <begin position="289"/>
        <end position="307"/>
    </location>
</feature>
<evidence type="ECO:0000256" key="2">
    <source>
        <dbReference type="ARBA" id="ARBA00022448"/>
    </source>
</evidence>
<keyword evidence="5 16" id="KW-0812">Transmembrane</keyword>
<dbReference type="AlphaFoldDB" id="A0A2R7Y198"/>
<name>A0A2R7Y198_9ARCH</name>
<evidence type="ECO:0000256" key="10">
    <source>
        <dbReference type="ARBA" id="ARBA00023134"/>
    </source>
</evidence>
<evidence type="ECO:0000259" key="17">
    <source>
        <dbReference type="PROSITE" id="PS51711"/>
    </source>
</evidence>
<evidence type="ECO:0000313" key="18">
    <source>
        <dbReference type="EMBL" id="PUA31306.1"/>
    </source>
</evidence>
<dbReference type="InterPro" id="IPR041069">
    <property type="entry name" value="FeoB_Cyto"/>
</dbReference>
<feature type="transmembrane region" description="Helical" evidence="16">
    <location>
        <begin position="345"/>
        <end position="369"/>
    </location>
</feature>
<keyword evidence="15" id="KW-0460">Magnesium</keyword>
<feature type="binding site" evidence="14">
    <location>
        <begin position="55"/>
        <end position="58"/>
    </location>
    <ligand>
        <name>GTP</name>
        <dbReference type="ChEBI" id="CHEBI:37565"/>
        <label>1</label>
    </ligand>
</feature>
<organism evidence="18 19">
    <name type="scientific">Candidatus Terraquivivens tikiterensis</name>
    <dbReference type="NCBI Taxonomy" id="1980982"/>
    <lineage>
        <taxon>Archaea</taxon>
        <taxon>Nitrososphaerota</taxon>
        <taxon>Candidatus Wolframiiraptoraceae</taxon>
        <taxon>Candidatus Terraquivivens</taxon>
    </lineage>
</organism>
<feature type="binding site" evidence="14">
    <location>
        <begin position="9"/>
        <end position="16"/>
    </location>
    <ligand>
        <name>GTP</name>
        <dbReference type="ChEBI" id="CHEBI:37565"/>
        <label>1</label>
    </ligand>
</feature>
<dbReference type="PROSITE" id="PS51711">
    <property type="entry name" value="G_FEOB"/>
    <property type="match status" value="1"/>
</dbReference>
<comment type="caution">
    <text evidence="18">The sequence shown here is derived from an EMBL/GenBank/DDBJ whole genome shotgun (WGS) entry which is preliminary data.</text>
</comment>
<evidence type="ECO:0000256" key="12">
    <source>
        <dbReference type="ARBA" id="ARBA00031200"/>
    </source>
</evidence>
<reference evidence="18 19" key="1">
    <citation type="submission" date="2017-04" db="EMBL/GenBank/DDBJ databases">
        <title>Draft Aigarchaeota genome from a New Zealand hot spring.</title>
        <authorList>
            <person name="Reysenbach A.-L."/>
            <person name="Donaho J.A."/>
            <person name="Gerhart J."/>
            <person name="Kelley J.F."/>
            <person name="Kouba K."/>
            <person name="Podar M."/>
            <person name="Stott M."/>
        </authorList>
    </citation>
    <scope>NUCLEOTIDE SEQUENCE [LARGE SCALE GENOMIC DNA]</scope>
    <source>
        <strain evidence="18">NZ13_MG1</strain>
    </source>
</reference>
<dbReference type="Pfam" id="PF17910">
    <property type="entry name" value="FeoB_Cyto"/>
    <property type="match status" value="1"/>
</dbReference>
<dbReference type="InterPro" id="IPR011642">
    <property type="entry name" value="Gate_dom"/>
</dbReference>
<evidence type="ECO:0000256" key="5">
    <source>
        <dbReference type="ARBA" id="ARBA00022692"/>
    </source>
</evidence>
<feature type="transmembrane region" description="Helical" evidence="16">
    <location>
        <begin position="572"/>
        <end position="598"/>
    </location>
</feature>
<dbReference type="NCBIfam" id="TIGR00437">
    <property type="entry name" value="feoB"/>
    <property type="match status" value="1"/>
</dbReference>
<evidence type="ECO:0000256" key="16">
    <source>
        <dbReference type="SAM" id="Phobius"/>
    </source>
</evidence>
<feature type="transmembrane region" description="Helical" evidence="16">
    <location>
        <begin position="648"/>
        <end position="670"/>
    </location>
</feature>
<dbReference type="EMBL" id="NDWU01000020">
    <property type="protein sequence ID" value="PUA31306.1"/>
    <property type="molecule type" value="Genomic_DNA"/>
</dbReference>
<dbReference type="Gene3D" id="3.40.50.300">
    <property type="entry name" value="P-loop containing nucleotide triphosphate hydrolases"/>
    <property type="match status" value="1"/>
</dbReference>
<dbReference type="InterPro" id="IPR011640">
    <property type="entry name" value="Fe2_transport_prot_B_C"/>
</dbReference>
<dbReference type="GO" id="GO:0046872">
    <property type="term" value="F:metal ion binding"/>
    <property type="evidence" value="ECO:0007669"/>
    <property type="project" value="UniProtKB-KW"/>
</dbReference>
<dbReference type="Pfam" id="PF07670">
    <property type="entry name" value="Gate"/>
    <property type="match status" value="2"/>
</dbReference>
<dbReference type="CDD" id="cd01879">
    <property type="entry name" value="FeoB"/>
    <property type="match status" value="1"/>
</dbReference>
<keyword evidence="7 16" id="KW-1133">Transmembrane helix</keyword>
<evidence type="ECO:0000256" key="14">
    <source>
        <dbReference type="PIRSR" id="PIRSR603373-1"/>
    </source>
</evidence>